<comment type="function">
    <text evidence="11">Phosphorylase is an important allosteric enzyme in carbohydrate metabolism. Enzymes from different sources differ in their regulatory mechanisms and in their natural substrates. However, all known phosphorylases share catalytic and structural properties.</text>
</comment>
<protein>
    <recommendedName>
        <fullName evidence="13">Alpha-1,4 glucan phosphorylase</fullName>
        <ecNumber evidence="13">2.4.1.1</ecNumber>
    </recommendedName>
</protein>
<evidence type="ECO:0000256" key="9">
    <source>
        <dbReference type="ARBA" id="ARBA00022898"/>
    </source>
</evidence>
<keyword evidence="9 12" id="KW-0663">Pyridoxal phosphate</keyword>
<sequence>MFRNKREFKAEFHRRLVEAYGCEMEQTSPAEKYLTLGTMVRDYASNYWKDTKNETASQDLKQVYYFSMEFLLGRMLTSNLKNLGIYDIVTEGLQELGISYQEIADQENDPGLGNGGLGRLAACFMDSAASENYVVNGNCIRYRAGLFRQFINKYGEQVEMPDMWMRIGNPWEIRKLKHAVDVKFYGQIEVSYDENGDMHFRHRHASHVLAVPYDMPMIGAHTKTVNTLRLWSAEPADVAPRDRDYRQYLSDVEAICLNVYPDDSTEEGKYLRLKQEYFFVCAGVHSIVETHLKNHPSLDNLGEKVAIQLNDTHPVLVIPELMRVLMDEYGYAWDKAWQIVKETVSYTNHTVMAEALEKWPMQYIENLLPRIAMIISEIDRRYCAWAWQQCPDDPDLVSRTRPLRDGTLHMAALALIGSHAVNGVAGIHTEILKNDLFRDQVRLYPHLIQNKTNGVTPRRWLMYCNPELRKLLDDTIGTAWEKDYHHFEDLLKHVDDPSVQEAFLDVKQVRKEKLAAYVRDLTGEIIDPSSMIDTQAKRLHAYKRQLLNIMQVIYLYQRMKRDPSFRIAPHTYLFAAKAASSYTFAKSVIKLINCVAAKINNDPDTRDVLKVVFLPNYCVTMAETLVPGSDVSEQISTAGKEASGTGNMKFMMNGAITLGTLDGANVEIDSLVGRDNDVIFGHTVEELNTLQYHYNAYDYYQQDGRIHDVLDTLINGFWNGSADEFRMIYDELITRNDTYFVLADFDAYVKAQEEIARRYASRNTWARSCLVNIARSGYFSSDRTIEEYAHDIWDLQKLHF</sequence>
<evidence type="ECO:0000256" key="1">
    <source>
        <dbReference type="ARBA" id="ARBA00001275"/>
    </source>
</evidence>
<evidence type="ECO:0000256" key="12">
    <source>
        <dbReference type="PIRSR" id="PIRSR000460-1"/>
    </source>
</evidence>
<dbReference type="PANTHER" id="PTHR11468:SF3">
    <property type="entry name" value="GLYCOGEN PHOSPHORYLASE, LIVER FORM"/>
    <property type="match status" value="1"/>
</dbReference>
<dbReference type="NCBIfam" id="TIGR02093">
    <property type="entry name" value="P_ylase"/>
    <property type="match status" value="1"/>
</dbReference>
<evidence type="ECO:0000256" key="10">
    <source>
        <dbReference type="ARBA" id="ARBA00023277"/>
    </source>
</evidence>
<gene>
    <name evidence="14" type="ORF">MOZ60_06625</name>
</gene>
<organism evidence="14 15">
    <name type="scientific">Grylomicrobium aquisgranensis</name>
    <dbReference type="NCBI Taxonomy" id="2926318"/>
    <lineage>
        <taxon>Bacteria</taxon>
        <taxon>Bacillati</taxon>
        <taxon>Bacillota</taxon>
        <taxon>Erysipelotrichia</taxon>
        <taxon>Erysipelotrichales</taxon>
        <taxon>Erysipelotrichaceae</taxon>
        <taxon>Grylomicrobium</taxon>
    </lineage>
</organism>
<feature type="modified residue" description="N6-(pyridoxal phosphate)lysine" evidence="12">
    <location>
        <position position="649"/>
    </location>
</feature>
<keyword evidence="10 13" id="KW-0119">Carbohydrate metabolism</keyword>
<dbReference type="GO" id="GO:0005737">
    <property type="term" value="C:cytoplasm"/>
    <property type="evidence" value="ECO:0007669"/>
    <property type="project" value="UniProtKB-SubCell"/>
</dbReference>
<keyword evidence="7 13" id="KW-0328">Glycosyltransferase</keyword>
<keyword evidence="8 13" id="KW-0808">Transferase</keyword>
<keyword evidence="15" id="KW-1185">Reference proteome</keyword>
<name>A0AB35U5P4_9FIRM</name>
<dbReference type="InterPro" id="IPR000811">
    <property type="entry name" value="Glyco_trans_35"/>
</dbReference>
<evidence type="ECO:0000256" key="5">
    <source>
        <dbReference type="ARBA" id="ARBA00022490"/>
    </source>
</evidence>
<evidence type="ECO:0000256" key="3">
    <source>
        <dbReference type="ARBA" id="ARBA00004496"/>
    </source>
</evidence>
<evidence type="ECO:0000256" key="8">
    <source>
        <dbReference type="ARBA" id="ARBA00022679"/>
    </source>
</evidence>
<dbReference type="FunFam" id="3.40.50.2000:FF:000003">
    <property type="entry name" value="Alpha-1,4 glucan phosphorylase"/>
    <property type="match status" value="1"/>
</dbReference>
<comment type="subcellular location">
    <subcellularLocation>
        <location evidence="3">Cytoplasm</location>
    </subcellularLocation>
</comment>
<dbReference type="PANTHER" id="PTHR11468">
    <property type="entry name" value="GLYCOGEN PHOSPHORYLASE"/>
    <property type="match status" value="1"/>
</dbReference>
<keyword evidence="6" id="KW-0021">Allosteric enzyme</keyword>
<evidence type="ECO:0000256" key="13">
    <source>
        <dbReference type="RuleBase" id="RU000587"/>
    </source>
</evidence>
<evidence type="ECO:0000256" key="2">
    <source>
        <dbReference type="ARBA" id="ARBA00001933"/>
    </source>
</evidence>
<dbReference type="GO" id="GO:0008184">
    <property type="term" value="F:glycogen phosphorylase activity"/>
    <property type="evidence" value="ECO:0007669"/>
    <property type="project" value="InterPro"/>
</dbReference>
<dbReference type="GO" id="GO:0030170">
    <property type="term" value="F:pyridoxal phosphate binding"/>
    <property type="evidence" value="ECO:0007669"/>
    <property type="project" value="InterPro"/>
</dbReference>
<comment type="cofactor">
    <cofactor evidence="2 13">
        <name>pyridoxal 5'-phosphate</name>
        <dbReference type="ChEBI" id="CHEBI:597326"/>
    </cofactor>
</comment>
<evidence type="ECO:0000313" key="14">
    <source>
        <dbReference type="EMBL" id="MDX8419767.1"/>
    </source>
</evidence>
<dbReference type="Gene3D" id="3.40.50.2000">
    <property type="entry name" value="Glycogen Phosphorylase B"/>
    <property type="match status" value="2"/>
</dbReference>
<dbReference type="PROSITE" id="PS00102">
    <property type="entry name" value="PHOSPHORYLASE"/>
    <property type="match status" value="1"/>
</dbReference>
<dbReference type="PIRSF" id="PIRSF000460">
    <property type="entry name" value="Pprylas_GlgP"/>
    <property type="match status" value="1"/>
</dbReference>
<dbReference type="InterPro" id="IPR011833">
    <property type="entry name" value="Glycg_phsphrylas"/>
</dbReference>
<reference evidence="14 15" key="1">
    <citation type="submission" date="2022-03" db="EMBL/GenBank/DDBJ databases">
        <title>Novel taxa within the pig intestine.</title>
        <authorList>
            <person name="Wylensek D."/>
            <person name="Bishof K."/>
            <person name="Afrizal A."/>
            <person name="Clavel T."/>
        </authorList>
    </citation>
    <scope>NUCLEOTIDE SEQUENCE [LARGE SCALE GENOMIC DNA]</scope>
    <source>
        <strain evidence="14 15">CLA-KB-P133</strain>
    </source>
</reference>
<dbReference type="FunFam" id="3.40.50.2000:FF:000153">
    <property type="entry name" value="Alpha-1,4 glucan phosphorylase"/>
    <property type="match status" value="1"/>
</dbReference>
<dbReference type="InterPro" id="IPR035090">
    <property type="entry name" value="Pyridoxal_P_attach_site"/>
</dbReference>
<dbReference type="AlphaFoldDB" id="A0AB35U5P4"/>
<comment type="similarity">
    <text evidence="4 13">Belongs to the glycogen phosphorylase family.</text>
</comment>
<evidence type="ECO:0000256" key="11">
    <source>
        <dbReference type="ARBA" id="ARBA00025174"/>
    </source>
</evidence>
<comment type="caution">
    <text evidence="14">The sequence shown here is derived from an EMBL/GenBank/DDBJ whole genome shotgun (WGS) entry which is preliminary data.</text>
</comment>
<dbReference type="SUPFAM" id="SSF53756">
    <property type="entry name" value="UDP-Glycosyltransferase/glycogen phosphorylase"/>
    <property type="match status" value="1"/>
</dbReference>
<comment type="function">
    <text evidence="13">Allosteric enzyme that catalyzes the rate-limiting step in glycogen catabolism, the phosphorolytic cleavage of glycogen to produce glucose-1-phosphate, and plays a central role in maintaining cellular and organismal glucose homeostasis.</text>
</comment>
<accession>A0AB35U5P4</accession>
<evidence type="ECO:0000256" key="7">
    <source>
        <dbReference type="ARBA" id="ARBA00022676"/>
    </source>
</evidence>
<keyword evidence="5" id="KW-0963">Cytoplasm</keyword>
<dbReference type="EC" id="2.4.1.1" evidence="13"/>
<evidence type="ECO:0000256" key="6">
    <source>
        <dbReference type="ARBA" id="ARBA00022533"/>
    </source>
</evidence>
<dbReference type="EMBL" id="JALBUR010000014">
    <property type="protein sequence ID" value="MDX8419767.1"/>
    <property type="molecule type" value="Genomic_DNA"/>
</dbReference>
<evidence type="ECO:0000313" key="15">
    <source>
        <dbReference type="Proteomes" id="UP001286174"/>
    </source>
</evidence>
<dbReference type="GO" id="GO:0005980">
    <property type="term" value="P:glycogen catabolic process"/>
    <property type="evidence" value="ECO:0007669"/>
    <property type="project" value="UniProtKB-ARBA"/>
</dbReference>
<dbReference type="CDD" id="cd04300">
    <property type="entry name" value="GT35_Glycogen_Phosphorylase"/>
    <property type="match status" value="1"/>
</dbReference>
<dbReference type="Proteomes" id="UP001286174">
    <property type="component" value="Unassembled WGS sequence"/>
</dbReference>
<dbReference type="Pfam" id="PF00343">
    <property type="entry name" value="Phosphorylase"/>
    <property type="match status" value="1"/>
</dbReference>
<evidence type="ECO:0000256" key="4">
    <source>
        <dbReference type="ARBA" id="ARBA00006047"/>
    </source>
</evidence>
<comment type="catalytic activity">
    <reaction evidence="1 13">
        <text>[(1-&gt;4)-alpha-D-glucosyl](n) + phosphate = [(1-&gt;4)-alpha-D-glucosyl](n-1) + alpha-D-glucose 1-phosphate</text>
        <dbReference type="Rhea" id="RHEA:41732"/>
        <dbReference type="Rhea" id="RHEA-COMP:9584"/>
        <dbReference type="Rhea" id="RHEA-COMP:9586"/>
        <dbReference type="ChEBI" id="CHEBI:15444"/>
        <dbReference type="ChEBI" id="CHEBI:43474"/>
        <dbReference type="ChEBI" id="CHEBI:58601"/>
        <dbReference type="EC" id="2.4.1.1"/>
    </reaction>
</comment>
<proteinExistence type="inferred from homology"/>
<dbReference type="RefSeq" id="WP_370596077.1">
    <property type="nucleotide sequence ID" value="NZ_JALBUR010000014.1"/>
</dbReference>